<sequence>MAKIRQYNLEIRQSMFNIMATCFHRIRISSLSLGKRNRTTSYVTNLSCNYSEETLNGYVVILCPSHVTDCSTECQHSPNHSPKHITE</sequence>
<accession>A0A7J7IX60</accession>
<organism evidence="1 2">
    <name type="scientific">Bugula neritina</name>
    <name type="common">Brown bryozoan</name>
    <name type="synonym">Sertularia neritina</name>
    <dbReference type="NCBI Taxonomy" id="10212"/>
    <lineage>
        <taxon>Eukaryota</taxon>
        <taxon>Metazoa</taxon>
        <taxon>Spiralia</taxon>
        <taxon>Lophotrochozoa</taxon>
        <taxon>Bryozoa</taxon>
        <taxon>Gymnolaemata</taxon>
        <taxon>Cheilostomatida</taxon>
        <taxon>Flustrina</taxon>
        <taxon>Buguloidea</taxon>
        <taxon>Bugulidae</taxon>
        <taxon>Bugula</taxon>
    </lineage>
</organism>
<dbReference type="EMBL" id="VXIV02003358">
    <property type="protein sequence ID" value="KAF6017818.1"/>
    <property type="molecule type" value="Genomic_DNA"/>
</dbReference>
<reference evidence="1" key="1">
    <citation type="submission" date="2020-06" db="EMBL/GenBank/DDBJ databases">
        <title>Draft genome of Bugula neritina, a colonial animal packing powerful symbionts and potential medicines.</title>
        <authorList>
            <person name="Rayko M."/>
        </authorList>
    </citation>
    <scope>NUCLEOTIDE SEQUENCE [LARGE SCALE GENOMIC DNA]</scope>
    <source>
        <strain evidence="1">Kwan_BN1</strain>
    </source>
</reference>
<comment type="caution">
    <text evidence="1">The sequence shown here is derived from an EMBL/GenBank/DDBJ whole genome shotgun (WGS) entry which is preliminary data.</text>
</comment>
<dbReference type="AlphaFoldDB" id="A0A7J7IX60"/>
<gene>
    <name evidence="1" type="ORF">EB796_023862</name>
</gene>
<proteinExistence type="predicted"/>
<protein>
    <submittedName>
        <fullName evidence="1">Uncharacterized protein</fullName>
    </submittedName>
</protein>
<name>A0A7J7IX60_BUGNE</name>
<dbReference type="Proteomes" id="UP000593567">
    <property type="component" value="Unassembled WGS sequence"/>
</dbReference>
<evidence type="ECO:0000313" key="1">
    <source>
        <dbReference type="EMBL" id="KAF6017818.1"/>
    </source>
</evidence>
<evidence type="ECO:0000313" key="2">
    <source>
        <dbReference type="Proteomes" id="UP000593567"/>
    </source>
</evidence>
<keyword evidence="2" id="KW-1185">Reference proteome</keyword>